<organism evidence="11">
    <name type="scientific">Chrysotila carterae</name>
    <name type="common">Marine alga</name>
    <name type="synonym">Syracosphaera carterae</name>
    <dbReference type="NCBI Taxonomy" id="13221"/>
    <lineage>
        <taxon>Eukaryota</taxon>
        <taxon>Haptista</taxon>
        <taxon>Haptophyta</taxon>
        <taxon>Prymnesiophyceae</taxon>
        <taxon>Isochrysidales</taxon>
        <taxon>Isochrysidaceae</taxon>
        <taxon>Chrysotila</taxon>
    </lineage>
</organism>
<dbReference type="PANTHER" id="PTHR11210">
    <property type="entry name" value="RING BOX"/>
    <property type="match status" value="1"/>
</dbReference>
<dbReference type="Gene3D" id="3.30.40.10">
    <property type="entry name" value="Zinc/RING finger domain, C3HC4 (zinc finger)"/>
    <property type="match status" value="1"/>
</dbReference>
<feature type="domain" description="Zinc finger RING-H2-type" evidence="10">
    <location>
        <begin position="36"/>
        <end position="106"/>
    </location>
</feature>
<dbReference type="Pfam" id="PF12678">
    <property type="entry name" value="zf-rbx1"/>
    <property type="match status" value="1"/>
</dbReference>
<evidence type="ECO:0000256" key="9">
    <source>
        <dbReference type="ARBA" id="ARBA00023242"/>
    </source>
</evidence>
<keyword evidence="5" id="KW-0479">Metal-binding</keyword>
<evidence type="ECO:0000256" key="1">
    <source>
        <dbReference type="ARBA" id="ARBA00004123"/>
    </source>
</evidence>
<keyword evidence="9" id="KW-0539">Nucleus</keyword>
<evidence type="ECO:0000256" key="6">
    <source>
        <dbReference type="ARBA" id="ARBA00022771"/>
    </source>
</evidence>
<evidence type="ECO:0000256" key="2">
    <source>
        <dbReference type="ARBA" id="ARBA00004496"/>
    </source>
</evidence>
<comment type="pathway">
    <text evidence="3">Protein modification; protein ubiquitination.</text>
</comment>
<dbReference type="EMBL" id="HBIZ01030723">
    <property type="protein sequence ID" value="CAE0766958.1"/>
    <property type="molecule type" value="Transcribed_RNA"/>
</dbReference>
<keyword evidence="4" id="KW-0963">Cytoplasm</keyword>
<comment type="subcellular location">
    <subcellularLocation>
        <location evidence="2">Cytoplasm</location>
    </subcellularLocation>
    <subcellularLocation>
        <location evidence="1">Nucleus</location>
    </subcellularLocation>
</comment>
<gene>
    <name evidence="11" type="ORF">PCAR00345_LOCUS19570</name>
</gene>
<evidence type="ECO:0000256" key="8">
    <source>
        <dbReference type="ARBA" id="ARBA00022833"/>
    </source>
</evidence>
<evidence type="ECO:0000256" key="5">
    <source>
        <dbReference type="ARBA" id="ARBA00022723"/>
    </source>
</evidence>
<evidence type="ECO:0000313" key="11">
    <source>
        <dbReference type="EMBL" id="CAE0766958.1"/>
    </source>
</evidence>
<proteinExistence type="predicted"/>
<dbReference type="InterPro" id="IPR024766">
    <property type="entry name" value="Znf_RING_H2"/>
</dbReference>
<protein>
    <recommendedName>
        <fullName evidence="10">Zinc finger RING-H2-type domain-containing protein</fullName>
    </recommendedName>
</protein>
<evidence type="ECO:0000256" key="3">
    <source>
        <dbReference type="ARBA" id="ARBA00004906"/>
    </source>
</evidence>
<dbReference type="GO" id="GO:0005737">
    <property type="term" value="C:cytoplasm"/>
    <property type="evidence" value="ECO:0007669"/>
    <property type="project" value="UniProtKB-SubCell"/>
</dbReference>
<reference evidence="11" key="1">
    <citation type="submission" date="2021-01" db="EMBL/GenBank/DDBJ databases">
        <authorList>
            <person name="Corre E."/>
            <person name="Pelletier E."/>
            <person name="Niang G."/>
            <person name="Scheremetjew M."/>
            <person name="Finn R."/>
            <person name="Kale V."/>
            <person name="Holt S."/>
            <person name="Cochrane G."/>
            <person name="Meng A."/>
            <person name="Brown T."/>
            <person name="Cohen L."/>
        </authorList>
    </citation>
    <scope>NUCLEOTIDE SEQUENCE</scope>
    <source>
        <strain evidence="11">CCMP645</strain>
    </source>
</reference>
<evidence type="ECO:0000256" key="4">
    <source>
        <dbReference type="ARBA" id="ARBA00022490"/>
    </source>
</evidence>
<keyword evidence="6" id="KW-0863">Zinc-finger</keyword>
<name>A0A7S4BIG6_CHRCT</name>
<dbReference type="GO" id="GO:0005634">
    <property type="term" value="C:nucleus"/>
    <property type="evidence" value="ECO:0007669"/>
    <property type="project" value="UniProtKB-SubCell"/>
</dbReference>
<dbReference type="GO" id="GO:0008270">
    <property type="term" value="F:zinc ion binding"/>
    <property type="evidence" value="ECO:0007669"/>
    <property type="project" value="UniProtKB-KW"/>
</dbReference>
<dbReference type="InterPro" id="IPR051031">
    <property type="entry name" value="RING-box_E3_Ubiquitin_Ligase"/>
</dbReference>
<sequence length="137" mass="14488">MYKRSAADVLLSGAKRSKAEETENIAPSARLNGEPVCLICRGLLIQKCNLCSSSSSSNNISSRGASAALGVALSSPCMLSFGGCGCVFHHHCLSPWLQKRAVCPVDEIEWRPAPPRLCAGLTGDATAAQRHRAHARA</sequence>
<accession>A0A7S4BIG6</accession>
<evidence type="ECO:0000259" key="10">
    <source>
        <dbReference type="Pfam" id="PF12678"/>
    </source>
</evidence>
<dbReference type="AlphaFoldDB" id="A0A7S4BIG6"/>
<keyword evidence="8" id="KW-0862">Zinc</keyword>
<keyword evidence="7" id="KW-0833">Ubl conjugation pathway</keyword>
<dbReference type="InterPro" id="IPR013083">
    <property type="entry name" value="Znf_RING/FYVE/PHD"/>
</dbReference>
<evidence type="ECO:0000256" key="7">
    <source>
        <dbReference type="ARBA" id="ARBA00022786"/>
    </source>
</evidence>
<dbReference type="SUPFAM" id="SSF57850">
    <property type="entry name" value="RING/U-box"/>
    <property type="match status" value="1"/>
</dbReference>